<comment type="caution">
    <text evidence="2">The sequence shown here is derived from an EMBL/GenBank/DDBJ whole genome shotgun (WGS) entry which is preliminary data.</text>
</comment>
<dbReference type="Gene3D" id="3.40.50.2000">
    <property type="entry name" value="Glycogen Phosphorylase B"/>
    <property type="match status" value="1"/>
</dbReference>
<keyword evidence="3" id="KW-1185">Reference proteome</keyword>
<dbReference type="InterPro" id="IPR001296">
    <property type="entry name" value="Glyco_trans_1"/>
</dbReference>
<dbReference type="GO" id="GO:0016757">
    <property type="term" value="F:glycosyltransferase activity"/>
    <property type="evidence" value="ECO:0007669"/>
    <property type="project" value="InterPro"/>
</dbReference>
<protein>
    <submittedName>
        <fullName evidence="2">Glycosyltransferase</fullName>
    </submittedName>
</protein>
<name>A0A927B897_9BACT</name>
<dbReference type="AlphaFoldDB" id="A0A927B897"/>
<organism evidence="2 3">
    <name type="scientific">Spirosoma validum</name>
    <dbReference type="NCBI Taxonomy" id="2771355"/>
    <lineage>
        <taxon>Bacteria</taxon>
        <taxon>Pseudomonadati</taxon>
        <taxon>Bacteroidota</taxon>
        <taxon>Cytophagia</taxon>
        <taxon>Cytophagales</taxon>
        <taxon>Cytophagaceae</taxon>
        <taxon>Spirosoma</taxon>
    </lineage>
</organism>
<gene>
    <name evidence="2" type="ORF">IC230_32060</name>
</gene>
<evidence type="ECO:0000259" key="1">
    <source>
        <dbReference type="Pfam" id="PF00534"/>
    </source>
</evidence>
<proteinExistence type="predicted"/>
<evidence type="ECO:0000313" key="2">
    <source>
        <dbReference type="EMBL" id="MBD2757549.1"/>
    </source>
</evidence>
<dbReference type="EMBL" id="JACXAA010000024">
    <property type="protein sequence ID" value="MBD2757549.1"/>
    <property type="molecule type" value="Genomic_DNA"/>
</dbReference>
<dbReference type="SUPFAM" id="SSF53756">
    <property type="entry name" value="UDP-Glycosyltransferase/glycogen phosphorylase"/>
    <property type="match status" value="1"/>
</dbReference>
<reference evidence="2" key="1">
    <citation type="submission" date="2020-09" db="EMBL/GenBank/DDBJ databases">
        <authorList>
            <person name="Kim M.K."/>
        </authorList>
    </citation>
    <scope>NUCLEOTIDE SEQUENCE</scope>
    <source>
        <strain evidence="2">BT704</strain>
    </source>
</reference>
<feature type="domain" description="Glycosyl transferase family 1" evidence="1">
    <location>
        <begin position="202"/>
        <end position="363"/>
    </location>
</feature>
<dbReference type="Pfam" id="PF00534">
    <property type="entry name" value="Glycos_transf_1"/>
    <property type="match status" value="1"/>
</dbReference>
<evidence type="ECO:0000313" key="3">
    <source>
        <dbReference type="Proteomes" id="UP000653797"/>
    </source>
</evidence>
<sequence length="391" mass="44510">MRKILLFDTIIDGHHADYLCHLVNYWLHTKPEGELIVVAQASFEPMFHQLLESVPSVDTVRFVPISQQEIDDTHKGSLLGRPFREWNLHLAYSRKYKATHVLLMYFDIFQLGFWLGKKAPCAVSGIYFRPDFHYTTSSGLKARLNVLRKKTTLRGVLRKSMLLNLFCLDHSAVTLVREMNPRVNVVPLPDPVKSYVITSAEREKLRDELQLDPNRRVFILFGHLDQRKGIEPFLEAINQLAPELQQKLCFLLVGAISPDYQAQIEQKISQASPNLQIVGVFKEVKGREIQVHFELADYVLTLYQRHVGMASVIIRAAVSDKPLVSSDYGYMGHLVQTEQFGNVTDSASPAAICQLLEQILVSGISYSKAKLRKLAEQNSDVSFAKTIFDRL</sequence>
<accession>A0A927B897</accession>
<dbReference type="RefSeq" id="WP_191043171.1">
    <property type="nucleotide sequence ID" value="NZ_JACXAA010000024.1"/>
</dbReference>
<dbReference type="Proteomes" id="UP000653797">
    <property type="component" value="Unassembled WGS sequence"/>
</dbReference>